<gene>
    <name evidence="6" type="ORF">URODEC1_LOCUS61344</name>
</gene>
<comment type="similarity">
    <text evidence="1">Belongs to the IAA-amido conjugating enzyme family.</text>
</comment>
<protein>
    <submittedName>
        <fullName evidence="6">Uncharacterized protein</fullName>
    </submittedName>
</protein>
<reference evidence="6 7" key="2">
    <citation type="submission" date="2024-10" db="EMBL/GenBank/DDBJ databases">
        <authorList>
            <person name="Ryan C."/>
        </authorList>
    </citation>
    <scope>NUCLEOTIDE SEQUENCE [LARGE SCALE GENOMIC DNA]</scope>
</reference>
<keyword evidence="7" id="KW-1185">Reference proteome</keyword>
<feature type="region of interest" description="Disordered" evidence="3">
    <location>
        <begin position="1"/>
        <end position="53"/>
    </location>
</feature>
<evidence type="ECO:0000256" key="1">
    <source>
        <dbReference type="ARBA" id="ARBA00008068"/>
    </source>
</evidence>
<dbReference type="PANTHER" id="PTHR31901:SF33">
    <property type="entry name" value="INDOLE-3-ACETIC ACID-AMIDO SYNTHETASE GH3.17"/>
    <property type="match status" value="1"/>
</dbReference>
<keyword evidence="2" id="KW-0436">Ligase</keyword>
<dbReference type="Pfam" id="PF23571">
    <property type="entry name" value="GH3_M"/>
    <property type="match status" value="1"/>
</dbReference>
<evidence type="ECO:0000313" key="7">
    <source>
        <dbReference type="Proteomes" id="UP001497457"/>
    </source>
</evidence>
<feature type="domain" description="GH3 middle" evidence="4">
    <location>
        <begin position="411"/>
        <end position="488"/>
    </location>
</feature>
<proteinExistence type="inferred from homology"/>
<name>A0ABC9B4Q4_9POAL</name>
<evidence type="ECO:0000256" key="3">
    <source>
        <dbReference type="SAM" id="MobiDB-lite"/>
    </source>
</evidence>
<organism evidence="6 7">
    <name type="scientific">Urochloa decumbens</name>
    <dbReference type="NCBI Taxonomy" id="240449"/>
    <lineage>
        <taxon>Eukaryota</taxon>
        <taxon>Viridiplantae</taxon>
        <taxon>Streptophyta</taxon>
        <taxon>Embryophyta</taxon>
        <taxon>Tracheophyta</taxon>
        <taxon>Spermatophyta</taxon>
        <taxon>Magnoliopsida</taxon>
        <taxon>Liliopsida</taxon>
        <taxon>Poales</taxon>
        <taxon>Poaceae</taxon>
        <taxon>PACMAD clade</taxon>
        <taxon>Panicoideae</taxon>
        <taxon>Panicodae</taxon>
        <taxon>Paniceae</taxon>
        <taxon>Melinidinae</taxon>
        <taxon>Urochloa</taxon>
    </lineage>
</organism>
<feature type="compositionally biased region" description="Pro residues" evidence="3">
    <location>
        <begin position="37"/>
        <end position="49"/>
    </location>
</feature>
<dbReference type="AlphaFoldDB" id="A0ABC9B4Q4"/>
<dbReference type="Pfam" id="PF03321">
    <property type="entry name" value="GH3"/>
    <property type="match status" value="1"/>
</dbReference>
<dbReference type="PANTHER" id="PTHR31901">
    <property type="entry name" value="GH3 DOMAIN-CONTAINING PROTEIN"/>
    <property type="match status" value="1"/>
</dbReference>
<feature type="compositionally biased region" description="Low complexity" evidence="3">
    <location>
        <begin position="26"/>
        <end position="36"/>
    </location>
</feature>
<sequence length="683" mass="74043">MDLAMSTTTTTSTSPAPDHDHGHHLPSSASFVVSSPASPPAMPPPPPSLPATIPACDPHDGPASLQLIETLTTHAGAIQRRVLREILAMNARTDYLRGFLGAAAVDTNADADELAASFKERVPVVEYEDVKPYIERIANGAPSSLISSKPITELLTSSGTSGGQPKLMPSTEEELDRKTFLYNLLVPVMNKYVQGLDEGRCMYLLFVKPEITTPCGLVARPVLTSYYKSDHFRNRPDSPYTRYTSPNEAILCPDSTQSMYAQLLCGLSRRGEVLRVGAVFASAFLRAIKFLELHWRALCADLHSGTADPSRVADEACRDAVARVLVSRPDPELADAVAAECGAASWEGIVRRLWPRTKYIDVIVTGSMAQYIPMLEFYGGGLPLVSTMYASSECFFGINLRPLDPPEEVAYTLLPNMCYYEFVKVEKDGEGGEEGREGEVVELVDVEIGAHYELVVTTFTGLYRYRVGDILQVSGFHNAAPQFRFVHRRNVVLSVDTDKTSEADLLRAVTAAKRLLAPLGAILSEYTAYADTSSIPGHYVLFWELTPPPPPFAAGAEDDAADVARRVMAACCAEVEAGLDAVYRRCRSRDRSVGPLEIRVVGPGAFDALMDLCVSQGSSVNQYKTPRCIKHPDAIAVLEARVLGRFFSDAVPHWEPPFHQQAVAAAGAATDAGAGLNDEGATA</sequence>
<dbReference type="InterPro" id="IPR004993">
    <property type="entry name" value="GH3"/>
</dbReference>
<feature type="domain" description="GH3 C-terminal" evidence="5">
    <location>
        <begin position="504"/>
        <end position="632"/>
    </location>
</feature>
<feature type="compositionally biased region" description="Low complexity" evidence="3">
    <location>
        <begin position="1"/>
        <end position="14"/>
    </location>
</feature>
<dbReference type="InterPro" id="IPR055378">
    <property type="entry name" value="GH3_C"/>
</dbReference>
<accession>A0ABC9B4Q4</accession>
<evidence type="ECO:0000259" key="5">
    <source>
        <dbReference type="Pfam" id="PF23572"/>
    </source>
</evidence>
<evidence type="ECO:0000259" key="4">
    <source>
        <dbReference type="Pfam" id="PF23571"/>
    </source>
</evidence>
<dbReference type="GO" id="GO:0016874">
    <property type="term" value="F:ligase activity"/>
    <property type="evidence" value="ECO:0007669"/>
    <property type="project" value="UniProtKB-KW"/>
</dbReference>
<dbReference type="Proteomes" id="UP001497457">
    <property type="component" value="Chromosome 24b"/>
</dbReference>
<dbReference type="EMBL" id="OZ075134">
    <property type="protein sequence ID" value="CAL4992942.1"/>
    <property type="molecule type" value="Genomic_DNA"/>
</dbReference>
<dbReference type="Pfam" id="PF23572">
    <property type="entry name" value="GH3_C"/>
    <property type="match status" value="1"/>
</dbReference>
<dbReference type="InterPro" id="IPR055377">
    <property type="entry name" value="GH3_M"/>
</dbReference>
<evidence type="ECO:0000256" key="2">
    <source>
        <dbReference type="ARBA" id="ARBA00022598"/>
    </source>
</evidence>
<reference evidence="7" key="1">
    <citation type="submission" date="2024-06" db="EMBL/GenBank/DDBJ databases">
        <authorList>
            <person name="Ryan C."/>
        </authorList>
    </citation>
    <scope>NUCLEOTIDE SEQUENCE [LARGE SCALE GENOMIC DNA]</scope>
</reference>
<evidence type="ECO:0000313" key="6">
    <source>
        <dbReference type="EMBL" id="CAL4992942.1"/>
    </source>
</evidence>